<dbReference type="EMBL" id="LFYR01000744">
    <property type="protein sequence ID" value="KMZ69837.1"/>
    <property type="molecule type" value="Genomic_DNA"/>
</dbReference>
<evidence type="ECO:0000259" key="18">
    <source>
        <dbReference type="Pfam" id="PF16900"/>
    </source>
</evidence>
<keyword evidence="7 13" id="KW-0862">Zinc</keyword>
<evidence type="ECO:0000256" key="2">
    <source>
        <dbReference type="ARBA" id="ARBA00005690"/>
    </source>
</evidence>
<dbReference type="InterPro" id="IPR007199">
    <property type="entry name" value="Rep_factor-A_N"/>
</dbReference>
<proteinExistence type="inferred from homology"/>
<evidence type="ECO:0000259" key="15">
    <source>
        <dbReference type="Pfam" id="PF02721"/>
    </source>
</evidence>
<dbReference type="InterPro" id="IPR013955">
    <property type="entry name" value="Rep_factor-A_C"/>
</dbReference>
<evidence type="ECO:0000256" key="3">
    <source>
        <dbReference type="ARBA" id="ARBA00022705"/>
    </source>
</evidence>
<dbReference type="FunFam" id="2.40.50.140:FF:000090">
    <property type="entry name" value="Replication protein A subunit"/>
    <property type="match status" value="1"/>
</dbReference>
<keyword evidence="3 13" id="KW-0235">DNA replication</keyword>
<dbReference type="GO" id="GO:0051321">
    <property type="term" value="P:meiotic cell cycle"/>
    <property type="evidence" value="ECO:0000318"/>
    <property type="project" value="GO_Central"/>
</dbReference>
<keyword evidence="6 13" id="KW-0863">Zinc-finger</keyword>
<dbReference type="InterPro" id="IPR031657">
    <property type="entry name" value="REPA_OB_2"/>
</dbReference>
<comment type="subunit">
    <text evidence="13">Heterotrimer of RPA1, RPA2 and RPA3 (canonical replication protein A complex).</text>
</comment>
<keyword evidence="8 13" id="KW-0238">DNA-binding</keyword>
<feature type="domain" description="Replication factor A C-terminal" evidence="17">
    <location>
        <begin position="478"/>
        <end position="623"/>
    </location>
</feature>
<dbReference type="GO" id="GO:0008270">
    <property type="term" value="F:zinc ion binding"/>
    <property type="evidence" value="ECO:0007669"/>
    <property type="project" value="UniProtKB-KW"/>
</dbReference>
<organism evidence="19 20">
    <name type="scientific">Zostera marina</name>
    <name type="common">Eelgrass</name>
    <dbReference type="NCBI Taxonomy" id="29655"/>
    <lineage>
        <taxon>Eukaryota</taxon>
        <taxon>Viridiplantae</taxon>
        <taxon>Streptophyta</taxon>
        <taxon>Embryophyta</taxon>
        <taxon>Tracheophyta</taxon>
        <taxon>Spermatophyta</taxon>
        <taxon>Magnoliopsida</taxon>
        <taxon>Liliopsida</taxon>
        <taxon>Zosteraceae</taxon>
        <taxon>Zostera</taxon>
    </lineage>
</organism>
<reference evidence="20" key="1">
    <citation type="journal article" date="2016" name="Nature">
        <title>The genome of the seagrass Zostera marina reveals angiosperm adaptation to the sea.</title>
        <authorList>
            <person name="Olsen J.L."/>
            <person name="Rouze P."/>
            <person name="Verhelst B."/>
            <person name="Lin Y.-C."/>
            <person name="Bayer T."/>
            <person name="Collen J."/>
            <person name="Dattolo E."/>
            <person name="De Paoli E."/>
            <person name="Dittami S."/>
            <person name="Maumus F."/>
            <person name="Michel G."/>
            <person name="Kersting A."/>
            <person name="Lauritano C."/>
            <person name="Lohaus R."/>
            <person name="Toepel M."/>
            <person name="Tonon T."/>
            <person name="Vanneste K."/>
            <person name="Amirebrahimi M."/>
            <person name="Brakel J."/>
            <person name="Bostroem C."/>
            <person name="Chovatia M."/>
            <person name="Grimwood J."/>
            <person name="Jenkins J.W."/>
            <person name="Jueterbock A."/>
            <person name="Mraz A."/>
            <person name="Stam W.T."/>
            <person name="Tice H."/>
            <person name="Bornberg-Bauer E."/>
            <person name="Green P.J."/>
            <person name="Pearson G.A."/>
            <person name="Procaccini G."/>
            <person name="Duarte C.M."/>
            <person name="Schmutz J."/>
            <person name="Reusch T.B.H."/>
            <person name="Van de Peer Y."/>
        </authorList>
    </citation>
    <scope>NUCLEOTIDE SEQUENCE [LARGE SCALE GENOMIC DNA]</scope>
    <source>
        <strain evidence="20">cv. Finnish</strain>
    </source>
</reference>
<gene>
    <name evidence="19" type="ORF">ZOSMA_205G00130</name>
</gene>
<dbReference type="PANTHER" id="PTHR47165:SF4">
    <property type="entry name" value="OS03G0429900 PROTEIN"/>
    <property type="match status" value="1"/>
</dbReference>
<evidence type="ECO:0000256" key="12">
    <source>
        <dbReference type="ARBA" id="ARBA00058063"/>
    </source>
</evidence>
<dbReference type="Gene3D" id="2.40.50.140">
    <property type="entry name" value="Nucleic acid-binding proteins"/>
    <property type="match status" value="4"/>
</dbReference>
<protein>
    <recommendedName>
        <fullName evidence="13">Replication protein A subunit</fullName>
    </recommendedName>
</protein>
<evidence type="ECO:0000256" key="6">
    <source>
        <dbReference type="ARBA" id="ARBA00022771"/>
    </source>
</evidence>
<evidence type="ECO:0000256" key="8">
    <source>
        <dbReference type="ARBA" id="ARBA00023125"/>
    </source>
</evidence>
<dbReference type="FunFam" id="2.40.50.140:FF:000041">
    <property type="entry name" value="Replication protein A subunit"/>
    <property type="match status" value="1"/>
</dbReference>
<evidence type="ECO:0000256" key="7">
    <source>
        <dbReference type="ARBA" id="ARBA00022833"/>
    </source>
</evidence>
<feature type="domain" description="Replication protein A OB" evidence="18">
    <location>
        <begin position="319"/>
        <end position="415"/>
    </location>
</feature>
<comment type="subcellular location">
    <subcellularLocation>
        <location evidence="1 13">Nucleus</location>
    </subcellularLocation>
</comment>
<dbReference type="Pfam" id="PF08646">
    <property type="entry name" value="Rep_fac-A_C"/>
    <property type="match status" value="1"/>
</dbReference>
<keyword evidence="20" id="KW-1185">Reference proteome</keyword>
<dbReference type="InterPro" id="IPR012340">
    <property type="entry name" value="NA-bd_OB-fold"/>
</dbReference>
<dbReference type="GO" id="GO:0006260">
    <property type="term" value="P:DNA replication"/>
    <property type="evidence" value="ECO:0000318"/>
    <property type="project" value="GO_Central"/>
</dbReference>
<dbReference type="GO" id="GO:0005662">
    <property type="term" value="C:DNA replication factor A complex"/>
    <property type="evidence" value="ECO:0000318"/>
    <property type="project" value="GO_Central"/>
</dbReference>
<comment type="caution">
    <text evidence="19">The sequence shown here is derived from an EMBL/GenBank/DDBJ whole genome shotgun (WGS) entry which is preliminary data.</text>
</comment>
<keyword evidence="4 13" id="KW-0479">Metal-binding</keyword>
<dbReference type="CDD" id="cd04475">
    <property type="entry name" value="RPA1_DBD_B"/>
    <property type="match status" value="1"/>
</dbReference>
<dbReference type="InterPro" id="IPR003871">
    <property type="entry name" value="RFA1B/D_OB_1st"/>
</dbReference>
<evidence type="ECO:0000259" key="16">
    <source>
        <dbReference type="Pfam" id="PF04057"/>
    </source>
</evidence>
<dbReference type="Pfam" id="PF02721">
    <property type="entry name" value="DUF223"/>
    <property type="match status" value="1"/>
</dbReference>
<comment type="similarity">
    <text evidence="2 13">Belongs to the replication factor A protein 1 family.</text>
</comment>
<feature type="domain" description="Replication factor-A protein 1 N-terminal" evidence="16">
    <location>
        <begin position="5"/>
        <end position="106"/>
    </location>
</feature>
<keyword evidence="9" id="KW-0233">DNA recombination</keyword>
<evidence type="ECO:0000256" key="13">
    <source>
        <dbReference type="RuleBase" id="RU364130"/>
    </source>
</evidence>
<evidence type="ECO:0000256" key="1">
    <source>
        <dbReference type="ARBA" id="ARBA00004123"/>
    </source>
</evidence>
<accession>A0A0K9PNM7</accession>
<feature type="region of interest" description="Disordered" evidence="14">
    <location>
        <begin position="1"/>
        <end position="22"/>
    </location>
</feature>
<dbReference type="CDD" id="cd04476">
    <property type="entry name" value="RPA1_DBD_C"/>
    <property type="match status" value="1"/>
</dbReference>
<dbReference type="FunFam" id="2.40.50.140:FF:000064">
    <property type="entry name" value="Replication protein A subunit"/>
    <property type="match status" value="1"/>
</dbReference>
<dbReference type="NCBIfam" id="TIGR00617">
    <property type="entry name" value="rpa1"/>
    <property type="match status" value="1"/>
</dbReference>
<dbReference type="GO" id="GO:0007004">
    <property type="term" value="P:telomere maintenance via telomerase"/>
    <property type="evidence" value="ECO:0000318"/>
    <property type="project" value="GO_Central"/>
</dbReference>
<dbReference type="GO" id="GO:0000724">
    <property type="term" value="P:double-strand break repair via homologous recombination"/>
    <property type="evidence" value="ECO:0000318"/>
    <property type="project" value="GO_Central"/>
</dbReference>
<dbReference type="OMA" id="FNSYAML"/>
<evidence type="ECO:0000313" key="20">
    <source>
        <dbReference type="Proteomes" id="UP000036987"/>
    </source>
</evidence>
<keyword evidence="11 13" id="KW-0539">Nucleus</keyword>
<evidence type="ECO:0000256" key="9">
    <source>
        <dbReference type="ARBA" id="ARBA00023172"/>
    </source>
</evidence>
<dbReference type="InterPro" id="IPR004591">
    <property type="entry name" value="Rfa1"/>
</dbReference>
<dbReference type="CDD" id="cd04474">
    <property type="entry name" value="RPA1_DBD_A"/>
    <property type="match status" value="1"/>
</dbReference>
<evidence type="ECO:0000256" key="4">
    <source>
        <dbReference type="ARBA" id="ARBA00022723"/>
    </source>
</evidence>
<dbReference type="FunFam" id="2.40.50.140:FF:000257">
    <property type="entry name" value="Replication protein A subunit"/>
    <property type="match status" value="1"/>
</dbReference>
<name>A0A0K9PNM7_ZOSMR</name>
<dbReference type="OrthoDB" id="1751331at2759"/>
<dbReference type="SUPFAM" id="SSF50249">
    <property type="entry name" value="Nucleic acid-binding proteins"/>
    <property type="match status" value="4"/>
</dbReference>
<evidence type="ECO:0000259" key="17">
    <source>
        <dbReference type="Pfam" id="PF08646"/>
    </source>
</evidence>
<dbReference type="PANTHER" id="PTHR47165">
    <property type="entry name" value="OS03G0429900 PROTEIN"/>
    <property type="match status" value="1"/>
</dbReference>
<dbReference type="GO" id="GO:0043047">
    <property type="term" value="F:single-stranded telomeric DNA binding"/>
    <property type="evidence" value="ECO:0000318"/>
    <property type="project" value="GO_Central"/>
</dbReference>
<evidence type="ECO:0000256" key="14">
    <source>
        <dbReference type="SAM" id="MobiDB-lite"/>
    </source>
</evidence>
<dbReference type="Pfam" id="PF16900">
    <property type="entry name" value="REPA_OB_2"/>
    <property type="match status" value="1"/>
</dbReference>
<evidence type="ECO:0000313" key="19">
    <source>
        <dbReference type="EMBL" id="KMZ69837.1"/>
    </source>
</evidence>
<dbReference type="STRING" id="29655.A0A0K9PNM7"/>
<dbReference type="InterPro" id="IPR047192">
    <property type="entry name" value="Euk_RPA1_DBD_C"/>
</dbReference>
<dbReference type="GO" id="GO:0003684">
    <property type="term" value="F:damaged DNA binding"/>
    <property type="evidence" value="ECO:0000318"/>
    <property type="project" value="GO_Central"/>
</dbReference>
<dbReference type="AlphaFoldDB" id="A0A0K9PNM7"/>
<dbReference type="GO" id="GO:0006289">
    <property type="term" value="P:nucleotide-excision repair"/>
    <property type="evidence" value="ECO:0000318"/>
    <property type="project" value="GO_Central"/>
</dbReference>
<dbReference type="Proteomes" id="UP000036987">
    <property type="component" value="Unassembled WGS sequence"/>
</dbReference>
<keyword evidence="10" id="KW-0234">DNA repair</keyword>
<comment type="function">
    <text evidence="12 13">Component of the replication protein A complex (RPA) required for DNA recombination, repair and replication. The activity of RPA is mediated by single-stranded DNA binding and protein interactions. Probably involved in repair of double-strand DNA breaks (DSBs) induced by genotoxic stresses.</text>
</comment>
<feature type="domain" description="Replication protein A 70 kDa DNA-binding subunit B/D first OB fold" evidence="15">
    <location>
        <begin position="188"/>
        <end position="293"/>
    </location>
</feature>
<sequence length="633" mass="70392">MGKSVTPDAISKMLADPSPDSTSQIPEIVIQVVDLKSMQNSTTRFTFMASDGKSKIRAMLPTNFVSEVNNGNLQNLGLIRVLDYTCNSIPNQPDKALIVRKCEVVLSALEVEIKENSVSSTPLFEVKKELPDTLLKSHPATVQPLKKEEIGIALKPKQDFVAKSATQIIYEQRANAAPAARMGMTRRVHSLVSLNPYQGSWTIKVRVTNKGSLRTYKNARGEGCVFNVELTDADGTQIQATMFNDAAKKFFSKFEMGKVFYVSKGTLKVANKQFKTVKNDYELTLNENAEVEEVIGESVFVPEIKFDFKKIDQLGSYVNGRDLVDILGVVQNVSSTLSIRRKSDNETIPKREITMADDSGKTVTVSLWNDLATNVGQELLDIMESNPVVAISCLKVGDFQGVSLSTISKSTVRINPELPEVEKLRSWYDSEGRGSSLASVGSSLITSTKVASRTMYSDRIFLSHITSDINLGLDKPVFFSIKAYVSFIKPDQMMWYRACKTCNKKVTEAVGNGYWCEACQKNDDEVSLRYILAMKVVDASGEAWFSVFNDYAEKIIGYSADELDRVKTEEGIEKFQVILKEATWSPHLFRVSVGVSEYLSEKRQRITVRAQSPVDCSAESKYLLGEISKMMAS</sequence>
<evidence type="ECO:0000256" key="10">
    <source>
        <dbReference type="ARBA" id="ARBA00023204"/>
    </source>
</evidence>
<dbReference type="Pfam" id="PF04057">
    <property type="entry name" value="Rep-A_N"/>
    <property type="match status" value="1"/>
</dbReference>
<evidence type="ECO:0000256" key="5">
    <source>
        <dbReference type="ARBA" id="ARBA00022763"/>
    </source>
</evidence>
<keyword evidence="5" id="KW-0227">DNA damage</keyword>
<evidence type="ECO:0000256" key="11">
    <source>
        <dbReference type="ARBA" id="ARBA00023242"/>
    </source>
</evidence>